<evidence type="ECO:0000313" key="5">
    <source>
        <dbReference type="Proteomes" id="UP000011514"/>
    </source>
</evidence>
<accession>M0E0P8</accession>
<keyword evidence="1" id="KW-0233">DNA recombination</keyword>
<protein>
    <submittedName>
        <fullName evidence="4">Integrase (PhiCh1 Int1-like) protein</fullName>
    </submittedName>
</protein>
<dbReference type="GO" id="GO:0006310">
    <property type="term" value="P:DNA recombination"/>
    <property type="evidence" value="ECO:0007669"/>
    <property type="project" value="UniProtKB-KW"/>
</dbReference>
<comment type="caution">
    <text evidence="4">The sequence shown here is derived from an EMBL/GenBank/DDBJ whole genome shotgun (WGS) entry which is preliminary data.</text>
</comment>
<evidence type="ECO:0000256" key="3">
    <source>
        <dbReference type="SAM" id="Phobius"/>
    </source>
</evidence>
<dbReference type="SUPFAM" id="SSF56349">
    <property type="entry name" value="DNA breaking-rejoining enzymes"/>
    <property type="match status" value="1"/>
</dbReference>
<evidence type="ECO:0000313" key="4">
    <source>
        <dbReference type="EMBL" id="ELZ41385.1"/>
    </source>
</evidence>
<dbReference type="InterPro" id="IPR013762">
    <property type="entry name" value="Integrase-like_cat_sf"/>
</dbReference>
<keyword evidence="3" id="KW-1133">Transmembrane helix</keyword>
<dbReference type="OrthoDB" id="142231at2157"/>
<gene>
    <name evidence="4" type="ORF">C471_06198</name>
</gene>
<keyword evidence="5" id="KW-1185">Reference proteome</keyword>
<reference evidence="4 5" key="1">
    <citation type="journal article" date="2014" name="PLoS Genet.">
        <title>Phylogenetically driven sequencing of extremely halophilic archaea reveals strategies for static and dynamic osmo-response.</title>
        <authorList>
            <person name="Becker E.A."/>
            <person name="Seitzer P.M."/>
            <person name="Tritt A."/>
            <person name="Larsen D."/>
            <person name="Krusor M."/>
            <person name="Yao A.I."/>
            <person name="Wu D."/>
            <person name="Madern D."/>
            <person name="Eisen J.A."/>
            <person name="Darling A.E."/>
            <person name="Facciotti M.T."/>
        </authorList>
    </citation>
    <scope>NUCLEOTIDE SEQUENCE [LARGE SCALE GENOMIC DNA]</scope>
    <source>
        <strain evidence="4 5">DSM 1137</strain>
    </source>
</reference>
<evidence type="ECO:0000256" key="1">
    <source>
        <dbReference type="ARBA" id="ARBA00023172"/>
    </source>
</evidence>
<organism evidence="4 5">
    <name type="scientific">Halorubrum saccharovorum DSM 1137</name>
    <dbReference type="NCBI Taxonomy" id="1227484"/>
    <lineage>
        <taxon>Archaea</taxon>
        <taxon>Methanobacteriati</taxon>
        <taxon>Methanobacteriota</taxon>
        <taxon>Stenosarchaea group</taxon>
        <taxon>Halobacteria</taxon>
        <taxon>Halobacteriales</taxon>
        <taxon>Haloferacaceae</taxon>
        <taxon>Halorubrum</taxon>
    </lineage>
</organism>
<dbReference type="AlphaFoldDB" id="M0E0P8"/>
<feature type="region of interest" description="Disordered" evidence="2">
    <location>
        <begin position="317"/>
        <end position="361"/>
    </location>
</feature>
<sequence length="479" mass="53991">MTSPNVLPSADKALSTDAYFRLYQGALQIENRETRLVACTVILLAGRLGLRLQEIQHLREEWIDWRRGEIHIPAYDPCGCKRCWITAFDTWGRRGLKELQEHGEWESGASWKDLLVADREEVVQLSDYCTVKNLEEILYTERWQPKYDRSARVIPFGWSERITACLIAFFDNHDYIDYQQYPINRLIRRAAENADGLDSGAISAHPLRATGLTFWANIVTDPKTMRDLAGWQDIETAVQYLRVSGRLTTHKVYNLMGKADEAPPVVPTEPEYCFPIVSNPAPFNNEPFTPLTPDGVYCDEDVRIARYHEQRDNTIPLLHPRAGNVPHGRTGFPDEDQLSYDPSQHDLPGHLSRDSDRVSVEDGQPVTVATTLAELEDVHRIDPSERADPGEYRAMNVNSQLFDYHDEDRDSDMIPAATLGGAAALGVGQLGARLDREWSEYWLAGNGASPTAERIATGTVVYTLLVVLPLSLNLSLLFG</sequence>
<dbReference type="eggNOG" id="arCOG06451">
    <property type="taxonomic scope" value="Archaea"/>
</dbReference>
<evidence type="ECO:0000256" key="2">
    <source>
        <dbReference type="SAM" id="MobiDB-lite"/>
    </source>
</evidence>
<dbReference type="Proteomes" id="UP000011514">
    <property type="component" value="Unassembled WGS sequence"/>
</dbReference>
<dbReference type="EMBL" id="AOJE01000019">
    <property type="protein sequence ID" value="ELZ41385.1"/>
    <property type="molecule type" value="Genomic_DNA"/>
</dbReference>
<dbReference type="GO" id="GO:0003677">
    <property type="term" value="F:DNA binding"/>
    <property type="evidence" value="ECO:0007669"/>
    <property type="project" value="InterPro"/>
</dbReference>
<keyword evidence="3" id="KW-0472">Membrane</keyword>
<dbReference type="Gene3D" id="1.10.443.10">
    <property type="entry name" value="Intergrase catalytic core"/>
    <property type="match status" value="1"/>
</dbReference>
<feature type="compositionally biased region" description="Basic and acidic residues" evidence="2">
    <location>
        <begin position="343"/>
        <end position="360"/>
    </location>
</feature>
<dbReference type="PATRIC" id="fig|1227484.4.peg.1269"/>
<feature type="transmembrane region" description="Helical" evidence="3">
    <location>
        <begin position="459"/>
        <end position="478"/>
    </location>
</feature>
<dbReference type="InterPro" id="IPR011010">
    <property type="entry name" value="DNA_brk_join_enz"/>
</dbReference>
<name>M0E0P8_9EURY</name>
<keyword evidence="3" id="KW-0812">Transmembrane</keyword>
<dbReference type="RefSeq" id="WP_004047190.1">
    <property type="nucleotide sequence ID" value="NZ_AOJE01000019.1"/>
</dbReference>
<dbReference type="GO" id="GO:0015074">
    <property type="term" value="P:DNA integration"/>
    <property type="evidence" value="ECO:0007669"/>
    <property type="project" value="InterPro"/>
</dbReference>
<proteinExistence type="predicted"/>